<dbReference type="Pfam" id="PF06565">
    <property type="entry name" value="DM10_dom"/>
    <property type="match status" value="3"/>
</dbReference>
<evidence type="ECO:0000256" key="6">
    <source>
        <dbReference type="ARBA" id="ARBA00023273"/>
    </source>
</evidence>
<evidence type="ECO:0000259" key="9">
    <source>
        <dbReference type="PROSITE" id="PS51336"/>
    </source>
</evidence>
<organism evidence="10 11">
    <name type="scientific">Pipistrellus nathusii</name>
    <name type="common">Nathusius' pipistrelle</name>
    <dbReference type="NCBI Taxonomy" id="59473"/>
    <lineage>
        <taxon>Eukaryota</taxon>
        <taxon>Metazoa</taxon>
        <taxon>Chordata</taxon>
        <taxon>Craniata</taxon>
        <taxon>Vertebrata</taxon>
        <taxon>Euteleostomi</taxon>
        <taxon>Mammalia</taxon>
        <taxon>Eutheria</taxon>
        <taxon>Laurasiatheria</taxon>
        <taxon>Chiroptera</taxon>
        <taxon>Yangochiroptera</taxon>
        <taxon>Vespertilionidae</taxon>
        <taxon>Pipistrellus</taxon>
    </lineage>
</organism>
<keyword evidence="11" id="KW-1185">Reference proteome</keyword>
<evidence type="ECO:0000256" key="2">
    <source>
        <dbReference type="ARBA" id="ARBA00022490"/>
    </source>
</evidence>
<protein>
    <recommendedName>
        <fullName evidence="8">EF-hand domain-containing family member C2</fullName>
    </recommendedName>
</protein>
<dbReference type="PANTHER" id="PTHR12086:SF11">
    <property type="entry name" value="EF-HAND DOMAIN-CONTAINING FAMILY MEMBER C2"/>
    <property type="match status" value="1"/>
</dbReference>
<keyword evidence="6" id="KW-0966">Cell projection</keyword>
<evidence type="ECO:0000256" key="7">
    <source>
        <dbReference type="ARBA" id="ARBA00035003"/>
    </source>
</evidence>
<feature type="domain" description="DM10" evidence="9">
    <location>
        <begin position="64"/>
        <end position="171"/>
    </location>
</feature>
<feature type="domain" description="DM10" evidence="9">
    <location>
        <begin position="421"/>
        <end position="528"/>
    </location>
</feature>
<evidence type="ECO:0000313" key="11">
    <source>
        <dbReference type="Proteomes" id="UP001314169"/>
    </source>
</evidence>
<name>A0ABP0AM01_PIPNA</name>
<dbReference type="SUPFAM" id="SSF47473">
    <property type="entry name" value="EF-hand"/>
    <property type="match status" value="1"/>
</dbReference>
<evidence type="ECO:0000256" key="8">
    <source>
        <dbReference type="ARBA" id="ARBA00039880"/>
    </source>
</evidence>
<dbReference type="PROSITE" id="PS51336">
    <property type="entry name" value="DM10"/>
    <property type="match status" value="3"/>
</dbReference>
<keyword evidence="5" id="KW-0206">Cytoskeleton</keyword>
<feature type="domain" description="DM10" evidence="9">
    <location>
        <begin position="215"/>
        <end position="357"/>
    </location>
</feature>
<accession>A0ABP0AM01</accession>
<dbReference type="EMBL" id="OY882879">
    <property type="protein sequence ID" value="CAK6449907.1"/>
    <property type="molecule type" value="Genomic_DNA"/>
</dbReference>
<reference evidence="10" key="1">
    <citation type="submission" date="2023-12" db="EMBL/GenBank/DDBJ databases">
        <authorList>
            <person name="Brown T."/>
        </authorList>
    </citation>
    <scope>NUCLEOTIDE SEQUENCE</scope>
</reference>
<evidence type="ECO:0000256" key="3">
    <source>
        <dbReference type="ARBA" id="ARBA00022737"/>
    </source>
</evidence>
<dbReference type="PANTHER" id="PTHR12086">
    <property type="entry name" value="EF-HAND DOMAIN C-TERMINAL CONTAINING PROTEIN"/>
    <property type="match status" value="1"/>
</dbReference>
<evidence type="ECO:0000256" key="1">
    <source>
        <dbReference type="ARBA" id="ARBA00004611"/>
    </source>
</evidence>
<sequence>MSLPMLPGYGFERYVGEDRYKRILVTEAKHGRRETLLHGPKTTPNYSSYPSALGSAVPSWVAFDKHVLSFDAYEEAEMDDKRIEDYRIRRYKIYFYLEDDTIQVNEPEIKNSGLPQGTSIRRHRIPLPPPNAEEFYTIHDFNINIDVVFYGRTFKIYDCNTFTKNFLKKVGVRLNPPGKCPDDPYTKLRKEILDYVRPLRPYDSFNTLKEFLEYDGKVLRFFCMWDDTASMFGDFRQLILHYFLADDTIEIKELLPHNSGRDPMSFFLQRGKLPKYGPPGVHQPGDVTDRIVLNVYNGYNVSRVHGYMLDKFKDSKLVQDFYKDTDLTIGASINVWGRKVLLCDCDEFTKTYYRTKYGIQNFPSIPCKPPTPPKRKKEFPPYTGFGSEEDSLRSCIGLVPIVRPDLEAFKKSMENDSYGNESNTLRFFAKMIKHQCEDADRLFVISYFLGNNTLSVFEPIERNSGYTGGLFLKRLRVKRPGQEIFKSELSEYIQPEELYIGARLNVNGYLFILLNADEYTLKYMEENSDRFPHSNLECALQMLKDEKSKAREIKQVFRAVDCNLTKMVDYNTFRNILMDITIDRLSEQQFITIVRRYGVPEKPCPNGTILLAMAHEQFRKIFYEDFDKLISYCEYEDRKHTKKLPSNDIRKLCKAARLPLTSELLQSLVSNFEDSEGQIDYKSFFSALNWRRNPVPELIPVSPLKERCEDVWLGMPSPIPFKCINYFKFLEDVYGLDDVE</sequence>
<dbReference type="Gene3D" id="2.30.29.170">
    <property type="match status" value="3"/>
</dbReference>
<dbReference type="Proteomes" id="UP001314169">
    <property type="component" value="Chromosome X"/>
</dbReference>
<dbReference type="InterPro" id="IPR006602">
    <property type="entry name" value="DM10_dom"/>
</dbReference>
<comment type="subcellular location">
    <subcellularLocation>
        <location evidence="1">Cytoplasm</location>
        <location evidence="1">Cytoskeleton</location>
        <location evidence="1">Flagellum axoneme</location>
    </subcellularLocation>
</comment>
<evidence type="ECO:0000256" key="5">
    <source>
        <dbReference type="ARBA" id="ARBA00023212"/>
    </source>
</evidence>
<gene>
    <name evidence="10" type="ORF">MPIPNATIZW_LOCUS18213</name>
</gene>
<dbReference type="InterPro" id="IPR011992">
    <property type="entry name" value="EF-hand-dom_pair"/>
</dbReference>
<dbReference type="InterPro" id="IPR040193">
    <property type="entry name" value="EFHC1/EFHC2/EFHB"/>
</dbReference>
<keyword evidence="4" id="KW-0969">Cilium</keyword>
<evidence type="ECO:0000313" key="10">
    <source>
        <dbReference type="EMBL" id="CAK6449907.1"/>
    </source>
</evidence>
<evidence type="ECO:0000256" key="4">
    <source>
        <dbReference type="ARBA" id="ARBA00022846"/>
    </source>
</evidence>
<keyword evidence="3" id="KW-0677">Repeat</keyword>
<comment type="function">
    <text evidence="7">Microtubule inner protein (MIP) part of the dynein-decorated doublet microtubules (DMTs) in cilia axoneme, which is required for motile cilia beating.</text>
</comment>
<dbReference type="SMART" id="SM00676">
    <property type="entry name" value="DM10"/>
    <property type="match status" value="3"/>
</dbReference>
<proteinExistence type="predicted"/>
<keyword evidence="2" id="KW-0963">Cytoplasm</keyword>
<keyword evidence="4" id="KW-0282">Flagellum</keyword>